<dbReference type="AlphaFoldDB" id="A0A1G6Z251"/>
<accession>A0A1G6Z251</accession>
<dbReference type="EMBL" id="FMZX01000015">
    <property type="protein sequence ID" value="SDD96373.1"/>
    <property type="molecule type" value="Genomic_DNA"/>
</dbReference>
<dbReference type="Proteomes" id="UP000198925">
    <property type="component" value="Unassembled WGS sequence"/>
</dbReference>
<protein>
    <submittedName>
        <fullName evidence="1">Uncharacterized protein</fullName>
    </submittedName>
</protein>
<evidence type="ECO:0000313" key="1">
    <source>
        <dbReference type="EMBL" id="SDD96373.1"/>
    </source>
</evidence>
<proteinExistence type="predicted"/>
<name>A0A1G6Z251_9PROT</name>
<gene>
    <name evidence="1" type="ORF">SAMN04487779_101586</name>
</gene>
<sequence length="46" mass="5266">MFGNQFQVYRSWVCVDEKVSSIELIDTDAASKVVAKAPTKFWRAGW</sequence>
<reference evidence="1 2" key="1">
    <citation type="submission" date="2016-10" db="EMBL/GenBank/DDBJ databases">
        <authorList>
            <person name="de Groot N.N."/>
        </authorList>
    </citation>
    <scope>NUCLEOTIDE SEQUENCE [LARGE SCALE GENOMIC DNA]</scope>
    <source>
        <strain evidence="1 2">CPCC 100156</strain>
    </source>
</reference>
<evidence type="ECO:0000313" key="2">
    <source>
        <dbReference type="Proteomes" id="UP000198925"/>
    </source>
</evidence>
<keyword evidence="2" id="KW-1185">Reference proteome</keyword>
<dbReference type="RefSeq" id="WP_176849709.1">
    <property type="nucleotide sequence ID" value="NZ_FMZX01000015.1"/>
</dbReference>
<organism evidence="1 2">
    <name type="scientific">Belnapia rosea</name>
    <dbReference type="NCBI Taxonomy" id="938405"/>
    <lineage>
        <taxon>Bacteria</taxon>
        <taxon>Pseudomonadati</taxon>
        <taxon>Pseudomonadota</taxon>
        <taxon>Alphaproteobacteria</taxon>
        <taxon>Acetobacterales</taxon>
        <taxon>Roseomonadaceae</taxon>
        <taxon>Belnapia</taxon>
    </lineage>
</organism>